<gene>
    <name evidence="1" type="ORF">LSALG_LOCUS35528</name>
</gene>
<accession>A0AA35ZQV3</accession>
<dbReference type="EMBL" id="OX465084">
    <property type="protein sequence ID" value="CAI9296673.1"/>
    <property type="molecule type" value="Genomic_DNA"/>
</dbReference>
<evidence type="ECO:0000313" key="2">
    <source>
        <dbReference type="Proteomes" id="UP001177003"/>
    </source>
</evidence>
<organism evidence="1 2">
    <name type="scientific">Lactuca saligna</name>
    <name type="common">Willowleaf lettuce</name>
    <dbReference type="NCBI Taxonomy" id="75948"/>
    <lineage>
        <taxon>Eukaryota</taxon>
        <taxon>Viridiplantae</taxon>
        <taxon>Streptophyta</taxon>
        <taxon>Embryophyta</taxon>
        <taxon>Tracheophyta</taxon>
        <taxon>Spermatophyta</taxon>
        <taxon>Magnoliopsida</taxon>
        <taxon>eudicotyledons</taxon>
        <taxon>Gunneridae</taxon>
        <taxon>Pentapetalae</taxon>
        <taxon>asterids</taxon>
        <taxon>campanulids</taxon>
        <taxon>Asterales</taxon>
        <taxon>Asteraceae</taxon>
        <taxon>Cichorioideae</taxon>
        <taxon>Cichorieae</taxon>
        <taxon>Lactucinae</taxon>
        <taxon>Lactuca</taxon>
    </lineage>
</organism>
<proteinExistence type="predicted"/>
<dbReference type="Proteomes" id="UP001177003">
    <property type="component" value="Chromosome 8"/>
</dbReference>
<keyword evidence="2" id="KW-1185">Reference proteome</keyword>
<protein>
    <submittedName>
        <fullName evidence="1">Uncharacterized protein</fullName>
    </submittedName>
</protein>
<dbReference type="AlphaFoldDB" id="A0AA35ZQV3"/>
<sequence>MVAKERHVLFVQDVKKVREDVNFKLQELREDMEKKYRLFELSLIPSTKSLLPTTYAPPASTGVQGGENIFACSKTGGEDSKVVGRLFSSKIRTTKPIMATAGQITSTVVTTVPITKPKGIVIGKTGDIGGSASKPRDDVVELVQNQKVKIF</sequence>
<evidence type="ECO:0000313" key="1">
    <source>
        <dbReference type="EMBL" id="CAI9296673.1"/>
    </source>
</evidence>
<reference evidence="1" key="1">
    <citation type="submission" date="2023-04" db="EMBL/GenBank/DDBJ databases">
        <authorList>
            <person name="Vijverberg K."/>
            <person name="Xiong W."/>
            <person name="Schranz E."/>
        </authorList>
    </citation>
    <scope>NUCLEOTIDE SEQUENCE</scope>
</reference>
<name>A0AA35ZQV3_LACSI</name>